<dbReference type="GO" id="GO:0032543">
    <property type="term" value="P:mitochondrial translation"/>
    <property type="evidence" value="ECO:0007669"/>
    <property type="project" value="InterPro"/>
</dbReference>
<dbReference type="Gene3D" id="6.20.130.10">
    <property type="match status" value="1"/>
</dbReference>
<dbReference type="OrthoDB" id="2305016at2759"/>
<dbReference type="Pfam" id="PF00651">
    <property type="entry name" value="BTB"/>
    <property type="match status" value="1"/>
</dbReference>
<dbReference type="SUPFAM" id="SSF54695">
    <property type="entry name" value="POZ domain"/>
    <property type="match status" value="1"/>
</dbReference>
<reference evidence="3" key="1">
    <citation type="submission" date="2019-10" db="EMBL/GenBank/DDBJ databases">
        <title>Conservation and host-specific expression of non-tandemly repeated heterogenous ribosome RNA gene in arbuscular mycorrhizal fungi.</title>
        <authorList>
            <person name="Maeda T."/>
            <person name="Kobayashi Y."/>
            <person name="Nakagawa T."/>
            <person name="Ezawa T."/>
            <person name="Yamaguchi K."/>
            <person name="Bino T."/>
            <person name="Nishimoto Y."/>
            <person name="Shigenobu S."/>
            <person name="Kawaguchi M."/>
        </authorList>
    </citation>
    <scope>NUCLEOTIDE SEQUENCE</scope>
    <source>
        <strain evidence="3">HR1</strain>
    </source>
</reference>
<sequence length="645" mass="75900">MNSLLYDPCGFLYRFCLLVDYLSRISLIYMNVTKLNIITKSSNYLYKRSYATTKPFIRPRLFTQQIVLTNGATYTLRTTSPKPRIKLIKDTRNHPLWNPSQLSQSLDDDSGQLNKFIKKFGDEEYDLEFMESDENLPDLSSNDFKTPVLSAVNSCCNSNNYYLRHATLTQSIRALRMITQQFLPCLSQNYLSALTNNDSEFDVIIKIGEGNNYKEFDAHSFVLFTRSIYFRTALSKRWVKKQDNKMIFHKPNISPKVFEILLKYIYGGIVEIDTEDPEEILDLLIASDELCFVEILDYLQEIFLEPIKNSLQDYIVLIINLSLRHPTFNVIKQYVDFTIKFSPHIIFFSKEFYNLDQEILESLLKRDDIMIKEIQLWDCLLEWCKFKVELNNSKIDEWDDIDFIKLKESLQPFIKYIRFSHMTTSDFTDKVLPYRPSVEEYIYDIIKKIFFTSIRDMIRLSFNFSIEQPKRRGIDSLLININECVLISCWIDNRPFNYYSFSTFPYDFHLLFRASRDGFNNSTFHELCDMKGPTLTVIRVEGTNELIGGYNPLDWHSPPDWVEGITRESFIFKIDSQDHEKSILSKPYIEDSVANKYDNGPDFRDDLTISGSKCHCEHFGYNKRIRSTGIDFVIADYEVFRIVKS</sequence>
<evidence type="ECO:0008006" key="5">
    <source>
        <dbReference type="Google" id="ProtNLM"/>
    </source>
</evidence>
<proteinExistence type="predicted"/>
<dbReference type="InterPro" id="IPR006571">
    <property type="entry name" value="TLDc_dom"/>
</dbReference>
<dbReference type="Proteomes" id="UP000615446">
    <property type="component" value="Unassembled WGS sequence"/>
</dbReference>
<dbReference type="PANTHER" id="PTHR28174:SF1">
    <property type="entry name" value="LARGE RIBOSOMAL SUBUNIT PROTEIN BL31M"/>
    <property type="match status" value="1"/>
</dbReference>
<dbReference type="PROSITE" id="PS50097">
    <property type="entry name" value="BTB"/>
    <property type="match status" value="1"/>
</dbReference>
<comment type="caution">
    <text evidence="3">The sequence shown here is derived from an EMBL/GenBank/DDBJ whole genome shotgun (WGS) entry which is preliminary data.</text>
</comment>
<organism evidence="3 4">
    <name type="scientific">Rhizophagus clarus</name>
    <dbReference type="NCBI Taxonomy" id="94130"/>
    <lineage>
        <taxon>Eukaryota</taxon>
        <taxon>Fungi</taxon>
        <taxon>Fungi incertae sedis</taxon>
        <taxon>Mucoromycota</taxon>
        <taxon>Glomeromycotina</taxon>
        <taxon>Glomeromycetes</taxon>
        <taxon>Glomerales</taxon>
        <taxon>Glomeraceae</taxon>
        <taxon>Rhizophagus</taxon>
    </lineage>
</organism>
<dbReference type="InterPro" id="IPR048874">
    <property type="entry name" value="Ribosomal_bL31m_N"/>
</dbReference>
<dbReference type="Gene3D" id="3.30.710.10">
    <property type="entry name" value="Potassium Channel Kv1.1, Chain A"/>
    <property type="match status" value="1"/>
</dbReference>
<dbReference type="InterPro" id="IPR011333">
    <property type="entry name" value="SKP1/BTB/POZ_sf"/>
</dbReference>
<protein>
    <recommendedName>
        <fullName evidence="5">BTB domain-containing protein</fullName>
    </recommendedName>
</protein>
<dbReference type="PROSITE" id="PS51886">
    <property type="entry name" value="TLDC"/>
    <property type="match status" value="1"/>
</dbReference>
<dbReference type="EMBL" id="BLAL01000266">
    <property type="protein sequence ID" value="GES98278.1"/>
    <property type="molecule type" value="Genomic_DNA"/>
</dbReference>
<dbReference type="GO" id="GO:0003735">
    <property type="term" value="F:structural constituent of ribosome"/>
    <property type="evidence" value="ECO:0007669"/>
    <property type="project" value="InterPro"/>
</dbReference>
<dbReference type="InterPro" id="IPR034600">
    <property type="entry name" value="Ribosomal_bL31m"/>
</dbReference>
<dbReference type="Pfam" id="PF21492">
    <property type="entry name" value="bL31_N"/>
    <property type="match status" value="1"/>
</dbReference>
<dbReference type="InterPro" id="IPR000210">
    <property type="entry name" value="BTB/POZ_dom"/>
</dbReference>
<evidence type="ECO:0000313" key="3">
    <source>
        <dbReference type="EMBL" id="GES98278.1"/>
    </source>
</evidence>
<evidence type="ECO:0000259" key="2">
    <source>
        <dbReference type="PROSITE" id="PS51886"/>
    </source>
</evidence>
<evidence type="ECO:0000313" key="4">
    <source>
        <dbReference type="Proteomes" id="UP000615446"/>
    </source>
</evidence>
<dbReference type="Pfam" id="PF07534">
    <property type="entry name" value="TLD"/>
    <property type="match status" value="1"/>
</dbReference>
<dbReference type="PANTHER" id="PTHR28174">
    <property type="entry name" value="54S RIBOSOMAL PROTEIN L36, MITOCHONDRIAL"/>
    <property type="match status" value="1"/>
</dbReference>
<feature type="domain" description="BTB" evidence="1">
    <location>
        <begin position="201"/>
        <end position="274"/>
    </location>
</feature>
<dbReference type="GO" id="GO:0005762">
    <property type="term" value="C:mitochondrial large ribosomal subunit"/>
    <property type="evidence" value="ECO:0007669"/>
    <property type="project" value="InterPro"/>
</dbReference>
<dbReference type="Gene3D" id="1.25.40.420">
    <property type="match status" value="1"/>
</dbReference>
<dbReference type="AlphaFoldDB" id="A0A8H3M884"/>
<name>A0A8H3M884_9GLOM</name>
<accession>A0A8H3M884</accession>
<feature type="domain" description="TLDc" evidence="2">
    <location>
        <begin position="477"/>
        <end position="643"/>
    </location>
</feature>
<evidence type="ECO:0000259" key="1">
    <source>
        <dbReference type="PROSITE" id="PS50097"/>
    </source>
</evidence>
<gene>
    <name evidence="3" type="ORF">RCL2_002483200</name>
</gene>
<dbReference type="CDD" id="cd18186">
    <property type="entry name" value="BTB_POZ_ZBTB_KLHL-like"/>
    <property type="match status" value="1"/>
</dbReference>
<dbReference type="SMART" id="SM00225">
    <property type="entry name" value="BTB"/>
    <property type="match status" value="1"/>
</dbReference>